<comment type="caution">
    <text evidence="2">The sequence shown here is derived from an EMBL/GenBank/DDBJ whole genome shotgun (WGS) entry which is preliminary data.</text>
</comment>
<dbReference type="AlphaFoldDB" id="A0A8H2K2R2"/>
<gene>
    <name evidence="2" type="ORF">FB472_0567</name>
</gene>
<feature type="transmembrane region" description="Helical" evidence="1">
    <location>
        <begin position="21"/>
        <end position="45"/>
    </location>
</feature>
<dbReference type="Proteomes" id="UP000316560">
    <property type="component" value="Unassembled WGS sequence"/>
</dbReference>
<evidence type="ECO:0000313" key="3">
    <source>
        <dbReference type="Proteomes" id="UP000316560"/>
    </source>
</evidence>
<protein>
    <submittedName>
        <fullName evidence="2">Uncharacterized protein</fullName>
    </submittedName>
</protein>
<keyword evidence="3" id="KW-1185">Reference proteome</keyword>
<accession>A0A8H2K2R2</accession>
<reference evidence="2 3" key="1">
    <citation type="submission" date="2019-06" db="EMBL/GenBank/DDBJ databases">
        <title>Sequencing the genomes of 1000 actinobacteria strains.</title>
        <authorList>
            <person name="Klenk H.-P."/>
        </authorList>
    </citation>
    <scope>NUCLEOTIDE SEQUENCE [LARGE SCALE GENOMIC DNA]</scope>
    <source>
        <strain evidence="2 3">DSM 21947</strain>
    </source>
</reference>
<proteinExistence type="predicted"/>
<evidence type="ECO:0000313" key="2">
    <source>
        <dbReference type="EMBL" id="TQO19035.1"/>
    </source>
</evidence>
<name>A0A8H2K2R2_9MICO</name>
<dbReference type="EMBL" id="VFRA01000001">
    <property type="protein sequence ID" value="TQO19035.1"/>
    <property type="molecule type" value="Genomic_DNA"/>
</dbReference>
<evidence type="ECO:0000256" key="1">
    <source>
        <dbReference type="SAM" id="Phobius"/>
    </source>
</evidence>
<keyword evidence="1" id="KW-0472">Membrane</keyword>
<keyword evidence="1" id="KW-0812">Transmembrane</keyword>
<sequence>MSTEDNSSAGLARHPRPARSGARAVAIVLAALLNLSIIAGGVWALTNQQRIADQFVVWQFEPSTAVARYVTEASMSGEGEFLFYASQPAIQSNPTFNSTCANVEEDFGVLGCYFPGEKLIYLFDVKDDRLAGIEAVVAAHEMLHAAWDRISAAERTRLTPLLEAEAERLTDDPEFSATLEFYAKTQPGERSNELHSIIGTEFSDVAPELKQYYARYFLDRSAVVALHEKSNVVFTAQRDASKKLVSELDDLRVGIDADYDSYNAGYDRLNGDIDSFNARADAGEFNSVAQFNQERAALIERQGVLNALYAAIDTDVAVYDQMVVELEALNATIGELNTSINIEPRSDTGL</sequence>
<keyword evidence="1" id="KW-1133">Transmembrane helix</keyword>
<dbReference type="RefSeq" id="WP_246078042.1">
    <property type="nucleotide sequence ID" value="NZ_VFRA01000001.1"/>
</dbReference>
<organism evidence="2 3">
    <name type="scientific">Rhodoglobus vestalii</name>
    <dbReference type="NCBI Taxonomy" id="193384"/>
    <lineage>
        <taxon>Bacteria</taxon>
        <taxon>Bacillati</taxon>
        <taxon>Actinomycetota</taxon>
        <taxon>Actinomycetes</taxon>
        <taxon>Micrococcales</taxon>
        <taxon>Microbacteriaceae</taxon>
        <taxon>Rhodoglobus</taxon>
    </lineage>
</organism>